<dbReference type="InterPro" id="IPR004114">
    <property type="entry name" value="THUMP_dom"/>
</dbReference>
<dbReference type="Pfam" id="PF02926">
    <property type="entry name" value="THUMP"/>
    <property type="match status" value="1"/>
</dbReference>
<dbReference type="PANTHER" id="PTHR47313">
    <property type="entry name" value="RIBOSOMAL RNA LARGE SUBUNIT METHYLTRANSFERASE K/L"/>
    <property type="match status" value="1"/>
</dbReference>
<organism evidence="5 6">
    <name type="scientific">Staphylococcus simiae CCM 7213 = CCUG 51256</name>
    <dbReference type="NCBI Taxonomy" id="911238"/>
    <lineage>
        <taxon>Bacteria</taxon>
        <taxon>Bacillati</taxon>
        <taxon>Bacillota</taxon>
        <taxon>Bacilli</taxon>
        <taxon>Bacillales</taxon>
        <taxon>Staphylococcaceae</taxon>
        <taxon>Staphylococcus</taxon>
    </lineage>
</organism>
<dbReference type="Pfam" id="PF01170">
    <property type="entry name" value="UPF0020"/>
    <property type="match status" value="1"/>
</dbReference>
<dbReference type="Pfam" id="PF22020">
    <property type="entry name" value="RlmL_1st"/>
    <property type="match status" value="1"/>
</dbReference>
<dbReference type="SMART" id="SM00981">
    <property type="entry name" value="THUMP"/>
    <property type="match status" value="1"/>
</dbReference>
<name>G5JM33_9STAP</name>
<dbReference type="Proteomes" id="UP000005413">
    <property type="component" value="Unassembled WGS sequence"/>
</dbReference>
<keyword evidence="6" id="KW-1185">Reference proteome</keyword>
<evidence type="ECO:0000256" key="3">
    <source>
        <dbReference type="PROSITE-ProRule" id="PRU00529"/>
    </source>
</evidence>
<dbReference type="Gene3D" id="3.30.2130.30">
    <property type="match status" value="1"/>
</dbReference>
<feature type="domain" description="THUMP" evidence="4">
    <location>
        <begin position="42"/>
        <end position="153"/>
    </location>
</feature>
<evidence type="ECO:0000313" key="6">
    <source>
        <dbReference type="Proteomes" id="UP000005413"/>
    </source>
</evidence>
<dbReference type="AlphaFoldDB" id="G5JM33"/>
<dbReference type="InterPro" id="IPR053943">
    <property type="entry name" value="RlmKL-like_Mtase_CS"/>
</dbReference>
<dbReference type="CDD" id="cd11715">
    <property type="entry name" value="THUMP_AdoMetMT"/>
    <property type="match status" value="1"/>
</dbReference>
<dbReference type="InterPro" id="IPR054170">
    <property type="entry name" value="RlmL_1st"/>
</dbReference>
<comment type="caution">
    <text evidence="5">The sequence shown here is derived from an EMBL/GenBank/DDBJ whole genome shotgun (WGS) entry which is preliminary data.</text>
</comment>
<reference evidence="5 6" key="1">
    <citation type="journal article" date="2012" name="BMC Genomics">
        <title>Comparative genomic analysis of the genus Staphylococcus including Staphylococcus aureus and its newly described sister species Staphylococcus simiae.</title>
        <authorList>
            <person name="Suzuki H."/>
            <person name="Lefebure T."/>
            <person name="Pavinski Bitar P."/>
            <person name="Stanhope M.J."/>
        </authorList>
    </citation>
    <scope>NUCLEOTIDE SEQUENCE [LARGE SCALE GENOMIC DNA]</scope>
    <source>
        <strain evidence="5 6">CCM 7213</strain>
    </source>
</reference>
<dbReference type="SUPFAM" id="SSF53335">
    <property type="entry name" value="S-adenosyl-L-methionine-dependent methyltransferases"/>
    <property type="match status" value="1"/>
</dbReference>
<evidence type="ECO:0000313" key="5">
    <source>
        <dbReference type="EMBL" id="EHJ06772.1"/>
    </source>
</evidence>
<accession>G5JM33</accession>
<dbReference type="OrthoDB" id="9809404at2"/>
<dbReference type="InterPro" id="IPR000241">
    <property type="entry name" value="RlmKL-like_Mtase"/>
</dbReference>
<dbReference type="RefSeq" id="WP_002465231.1">
    <property type="nucleotide sequence ID" value="NZ_AEUN01000551.1"/>
</dbReference>
<dbReference type="GO" id="GO:0008990">
    <property type="term" value="F:rRNA (guanine-N2-)-methyltransferase activity"/>
    <property type="evidence" value="ECO:0007669"/>
    <property type="project" value="TreeGrafter"/>
</dbReference>
<proteinExistence type="predicted"/>
<evidence type="ECO:0000256" key="1">
    <source>
        <dbReference type="ARBA" id="ARBA00022603"/>
    </source>
</evidence>
<dbReference type="GO" id="GO:0070043">
    <property type="term" value="F:rRNA (guanine-N7-)-methyltransferase activity"/>
    <property type="evidence" value="ECO:0007669"/>
    <property type="project" value="TreeGrafter"/>
</dbReference>
<dbReference type="InterPro" id="IPR029063">
    <property type="entry name" value="SAM-dependent_MTases_sf"/>
</dbReference>
<dbReference type="PANTHER" id="PTHR47313:SF1">
    <property type="entry name" value="RIBOSOMAL RNA LARGE SUBUNIT METHYLTRANSFERASE K_L"/>
    <property type="match status" value="1"/>
</dbReference>
<dbReference type="Gene3D" id="3.40.50.150">
    <property type="entry name" value="Vaccinia Virus protein VP39"/>
    <property type="match status" value="1"/>
</dbReference>
<sequence length="382" mass="43423">MFQLLAVCPMGLEAVVAKEIQELGYETQVENGRIFFEGDESAIVKANLWLRTADRIKIVVGRFNAKTFDELFEQTKALPWETIIDKEGNFPVQGRSVKSTLHSVPDCQAITKKAIVERLKHAYQEKGWLNESGAKYPVEVAILKDNVLLTIDTSGSGLNRRGYRLAQGEAPIKETLAASLIRLANWDGNTPLIDPFCGSGTIAIEACLIAQNIAPGFNRDFVSEQWNIMPANIYDEFRDEADKMADYDKEIQVYASDIDPQMIDIAKRNAEEVGLADIIQFTVKDVNTLTIDSEEPIALIGNPPYGERIGDRDEVEEMYRYIGKLMKQHPYLSTYILTSNKEFEYLVDRKATKRRKLFNGYIECTYYQYWGKKLNKTQQQSN</sequence>
<gene>
    <name evidence="5" type="ORF">SS7213T_12782</name>
</gene>
<keyword evidence="3" id="KW-0694">RNA-binding</keyword>
<evidence type="ECO:0000259" key="4">
    <source>
        <dbReference type="PROSITE" id="PS51165"/>
    </source>
</evidence>
<dbReference type="PROSITE" id="PS01261">
    <property type="entry name" value="UPF0020"/>
    <property type="match status" value="1"/>
</dbReference>
<dbReference type="GO" id="GO:0003723">
    <property type="term" value="F:RNA binding"/>
    <property type="evidence" value="ECO:0007669"/>
    <property type="project" value="UniProtKB-UniRule"/>
</dbReference>
<dbReference type="EMBL" id="AEUN01000551">
    <property type="protein sequence ID" value="EHJ06772.1"/>
    <property type="molecule type" value="Genomic_DNA"/>
</dbReference>
<protein>
    <submittedName>
        <fullName evidence="5">Putative N6-adenine-specific DNA methylase</fullName>
    </submittedName>
</protein>
<dbReference type="FunFam" id="3.30.2130.30:FF:000001">
    <property type="entry name" value="Ribosomal RNA large subunit methyltransferase K/L"/>
    <property type="match status" value="1"/>
</dbReference>
<evidence type="ECO:0000256" key="2">
    <source>
        <dbReference type="ARBA" id="ARBA00022679"/>
    </source>
</evidence>
<dbReference type="PROSITE" id="PS51165">
    <property type="entry name" value="THUMP"/>
    <property type="match status" value="1"/>
</dbReference>
<keyword evidence="2" id="KW-0808">Transferase</keyword>
<keyword evidence="1 5" id="KW-0489">Methyltransferase</keyword>
<dbReference type="PATRIC" id="fig|911238.3.peg.2260"/>